<dbReference type="PANTHER" id="PTHR38436:SF1">
    <property type="entry name" value="ESTER CYCLASE"/>
    <property type="match status" value="1"/>
</dbReference>
<organism evidence="1 2">
    <name type="scientific">Pendulispora brunnea</name>
    <dbReference type="NCBI Taxonomy" id="2905690"/>
    <lineage>
        <taxon>Bacteria</taxon>
        <taxon>Pseudomonadati</taxon>
        <taxon>Myxococcota</taxon>
        <taxon>Myxococcia</taxon>
        <taxon>Myxococcales</taxon>
        <taxon>Sorangiineae</taxon>
        <taxon>Pendulisporaceae</taxon>
        <taxon>Pendulispora</taxon>
    </lineage>
</organism>
<name>A0ABZ2KFQ1_9BACT</name>
<sequence>MRATTPNGLAAGDLQIVQTFYRAFSDKKPELLDEAVTPDWEDIPLAPGQGPGPDGLKPILQSIVAAFPDLRIHVEDVIGSHGRIGVRAKITGTHRGEFFGIAATNRPISVALHEFHEMDNGRIKRTWHLEDWFGMLLQIGAWPPARSLHPESA</sequence>
<dbReference type="RefSeq" id="WP_394845805.1">
    <property type="nucleotide sequence ID" value="NZ_CP089982.1"/>
</dbReference>
<reference evidence="1 2" key="1">
    <citation type="submission" date="2021-12" db="EMBL/GenBank/DDBJ databases">
        <title>Discovery of the Pendulisporaceae a myxobacterial family with distinct sporulation behavior and unique specialized metabolism.</title>
        <authorList>
            <person name="Garcia R."/>
            <person name="Popoff A."/>
            <person name="Bader C.D."/>
            <person name="Loehr J."/>
            <person name="Walesch S."/>
            <person name="Walt C."/>
            <person name="Boldt J."/>
            <person name="Bunk B."/>
            <person name="Haeckl F.J.F.P.J."/>
            <person name="Gunesch A.P."/>
            <person name="Birkelbach J."/>
            <person name="Nuebel U."/>
            <person name="Pietschmann T."/>
            <person name="Bach T."/>
            <person name="Mueller R."/>
        </authorList>
    </citation>
    <scope>NUCLEOTIDE SEQUENCE [LARGE SCALE GENOMIC DNA]</scope>
    <source>
        <strain evidence="1 2">MSr12523</strain>
    </source>
</reference>
<dbReference type="Pfam" id="PF07366">
    <property type="entry name" value="SnoaL"/>
    <property type="match status" value="1"/>
</dbReference>
<dbReference type="InterPro" id="IPR009959">
    <property type="entry name" value="Cyclase_SnoaL-like"/>
</dbReference>
<proteinExistence type="predicted"/>
<dbReference type="SUPFAM" id="SSF54427">
    <property type="entry name" value="NTF2-like"/>
    <property type="match status" value="1"/>
</dbReference>
<dbReference type="InterPro" id="IPR032710">
    <property type="entry name" value="NTF2-like_dom_sf"/>
</dbReference>
<accession>A0ABZ2KFQ1</accession>
<keyword evidence="2" id="KW-1185">Reference proteome</keyword>
<protein>
    <submittedName>
        <fullName evidence="1">Ester cyclase</fullName>
    </submittedName>
</protein>
<evidence type="ECO:0000313" key="1">
    <source>
        <dbReference type="EMBL" id="WXA95196.1"/>
    </source>
</evidence>
<evidence type="ECO:0000313" key="2">
    <source>
        <dbReference type="Proteomes" id="UP001379533"/>
    </source>
</evidence>
<dbReference type="Proteomes" id="UP001379533">
    <property type="component" value="Chromosome"/>
</dbReference>
<dbReference type="EMBL" id="CP089982">
    <property type="protein sequence ID" value="WXA95196.1"/>
    <property type="molecule type" value="Genomic_DNA"/>
</dbReference>
<gene>
    <name evidence="1" type="ORF">LZC95_53345</name>
</gene>
<dbReference type="PANTHER" id="PTHR38436">
    <property type="entry name" value="POLYKETIDE CYCLASE SNOAL-LIKE DOMAIN"/>
    <property type="match status" value="1"/>
</dbReference>
<dbReference type="Gene3D" id="3.10.450.50">
    <property type="match status" value="1"/>
</dbReference>